<dbReference type="Gene3D" id="3.50.30.50">
    <property type="entry name" value="Putative cyclase"/>
    <property type="match status" value="1"/>
</dbReference>
<protein>
    <recommendedName>
        <fullName evidence="3">Cyclase</fullName>
    </recommendedName>
</protein>
<dbReference type="OrthoDB" id="5396at2759"/>
<keyword evidence="2" id="KW-1185">Reference proteome</keyword>
<dbReference type="Proteomes" id="UP000250140">
    <property type="component" value="Unassembled WGS sequence"/>
</dbReference>
<dbReference type="PANTHER" id="PTHR34861">
    <property type="match status" value="1"/>
</dbReference>
<sequence length="280" mass="31057">MTSYGRGAANTSKTYPAFSKLPLDPSHPPYSAWGLYGMEDELGTLNQLTLERTVAAAKEIKTGLRIGLNWGLEQMDYTGEFRETMKHEIFEIGKNMNVGEDDRIIFNTQTTKAGIVGRGVLLGFVSYAELNGIKYDPLDYCAIPLKAAKQIAAQSNFEFQAGFTRAFENASPELKKTTIAKSPFQYPGMESTFEVLEWLWNTRIAAVAGDCPGFEAWPPSEHVMHQILLAGFGMLIGEMFVLDELAAECERQKRWTFFFTSEPLNVKGGVASPPNALAML</sequence>
<dbReference type="AlphaFoldDB" id="A0A8E2JPC4"/>
<gene>
    <name evidence="1" type="ORF">AOQ84DRAFT_433486</name>
</gene>
<evidence type="ECO:0008006" key="3">
    <source>
        <dbReference type="Google" id="ProtNLM"/>
    </source>
</evidence>
<dbReference type="GO" id="GO:0019441">
    <property type="term" value="P:L-tryptophan catabolic process to kynurenine"/>
    <property type="evidence" value="ECO:0007669"/>
    <property type="project" value="InterPro"/>
</dbReference>
<reference evidence="1 2" key="1">
    <citation type="journal article" date="2016" name="Nat. Commun.">
        <title>Ectomycorrhizal ecology is imprinted in the genome of the dominant symbiotic fungus Cenococcum geophilum.</title>
        <authorList>
            <consortium name="DOE Joint Genome Institute"/>
            <person name="Peter M."/>
            <person name="Kohler A."/>
            <person name="Ohm R.A."/>
            <person name="Kuo A."/>
            <person name="Krutzmann J."/>
            <person name="Morin E."/>
            <person name="Arend M."/>
            <person name="Barry K.W."/>
            <person name="Binder M."/>
            <person name="Choi C."/>
            <person name="Clum A."/>
            <person name="Copeland A."/>
            <person name="Grisel N."/>
            <person name="Haridas S."/>
            <person name="Kipfer T."/>
            <person name="LaButti K."/>
            <person name="Lindquist E."/>
            <person name="Lipzen A."/>
            <person name="Maire R."/>
            <person name="Meier B."/>
            <person name="Mihaltcheva S."/>
            <person name="Molinier V."/>
            <person name="Murat C."/>
            <person name="Poggeler S."/>
            <person name="Quandt C.A."/>
            <person name="Sperisen C."/>
            <person name="Tritt A."/>
            <person name="Tisserant E."/>
            <person name="Crous P.W."/>
            <person name="Henrissat B."/>
            <person name="Nehls U."/>
            <person name="Egli S."/>
            <person name="Spatafora J.W."/>
            <person name="Grigoriev I.V."/>
            <person name="Martin F.M."/>
        </authorList>
    </citation>
    <scope>NUCLEOTIDE SEQUENCE [LARGE SCALE GENOMIC DNA]</scope>
    <source>
        <strain evidence="1 2">CBS 207.34</strain>
    </source>
</reference>
<dbReference type="GO" id="GO:0004061">
    <property type="term" value="F:arylformamidase activity"/>
    <property type="evidence" value="ECO:0007669"/>
    <property type="project" value="InterPro"/>
</dbReference>
<organism evidence="1 2">
    <name type="scientific">Glonium stellatum</name>
    <dbReference type="NCBI Taxonomy" id="574774"/>
    <lineage>
        <taxon>Eukaryota</taxon>
        <taxon>Fungi</taxon>
        <taxon>Dikarya</taxon>
        <taxon>Ascomycota</taxon>
        <taxon>Pezizomycotina</taxon>
        <taxon>Dothideomycetes</taxon>
        <taxon>Pleosporomycetidae</taxon>
        <taxon>Gloniales</taxon>
        <taxon>Gloniaceae</taxon>
        <taxon>Glonium</taxon>
    </lineage>
</organism>
<dbReference type="PANTHER" id="PTHR34861:SF11">
    <property type="entry name" value="CYCLASE"/>
    <property type="match status" value="1"/>
</dbReference>
<evidence type="ECO:0000313" key="1">
    <source>
        <dbReference type="EMBL" id="OCL04442.1"/>
    </source>
</evidence>
<dbReference type="SUPFAM" id="SSF102198">
    <property type="entry name" value="Putative cyclase"/>
    <property type="match status" value="1"/>
</dbReference>
<evidence type="ECO:0000313" key="2">
    <source>
        <dbReference type="Proteomes" id="UP000250140"/>
    </source>
</evidence>
<accession>A0A8E2JPC4</accession>
<proteinExistence type="predicted"/>
<dbReference type="InterPro" id="IPR037175">
    <property type="entry name" value="KFase_sf"/>
</dbReference>
<dbReference type="EMBL" id="KV750510">
    <property type="protein sequence ID" value="OCL04442.1"/>
    <property type="molecule type" value="Genomic_DNA"/>
</dbReference>
<name>A0A8E2JPC4_9PEZI</name>